<evidence type="ECO:0000313" key="2">
    <source>
        <dbReference type="Proteomes" id="UP000595140"/>
    </source>
</evidence>
<dbReference type="Proteomes" id="UP000595140">
    <property type="component" value="Unassembled WGS sequence"/>
</dbReference>
<accession>A0A484N309</accession>
<reference evidence="1 2" key="1">
    <citation type="submission" date="2018-04" db="EMBL/GenBank/DDBJ databases">
        <authorList>
            <person name="Vogel A."/>
        </authorList>
    </citation>
    <scope>NUCLEOTIDE SEQUENCE [LARGE SCALE GENOMIC DNA]</scope>
</reference>
<organism evidence="1 2">
    <name type="scientific">Cuscuta campestris</name>
    <dbReference type="NCBI Taxonomy" id="132261"/>
    <lineage>
        <taxon>Eukaryota</taxon>
        <taxon>Viridiplantae</taxon>
        <taxon>Streptophyta</taxon>
        <taxon>Embryophyta</taxon>
        <taxon>Tracheophyta</taxon>
        <taxon>Spermatophyta</taxon>
        <taxon>Magnoliopsida</taxon>
        <taxon>eudicotyledons</taxon>
        <taxon>Gunneridae</taxon>
        <taxon>Pentapetalae</taxon>
        <taxon>asterids</taxon>
        <taxon>lamiids</taxon>
        <taxon>Solanales</taxon>
        <taxon>Convolvulaceae</taxon>
        <taxon>Cuscuteae</taxon>
        <taxon>Cuscuta</taxon>
        <taxon>Cuscuta subgen. Grammica</taxon>
        <taxon>Cuscuta sect. Cleistogrammica</taxon>
    </lineage>
</organism>
<name>A0A484N309_9ASTE</name>
<gene>
    <name evidence="1" type="ORF">CCAM_LOCUS37279</name>
</gene>
<keyword evidence="2" id="KW-1185">Reference proteome</keyword>
<dbReference type="EMBL" id="OOIL02005599">
    <property type="protein sequence ID" value="VFQ95503.1"/>
    <property type="molecule type" value="Genomic_DNA"/>
</dbReference>
<protein>
    <submittedName>
        <fullName evidence="1">Uncharacterized protein</fullName>
    </submittedName>
</protein>
<proteinExistence type="predicted"/>
<evidence type="ECO:0000313" key="1">
    <source>
        <dbReference type="EMBL" id="VFQ95503.1"/>
    </source>
</evidence>
<dbReference type="AlphaFoldDB" id="A0A484N309"/>
<sequence>MAQKCKPKRQVHFLFQDESKHQMYLSNVVLIHLRIKNVHVVWVYIFGHANIRAVALFAQPIVGFCCPPI</sequence>